<evidence type="ECO:0000313" key="6">
    <source>
        <dbReference type="EMBL" id="MDT8759800.1"/>
    </source>
</evidence>
<dbReference type="Pfam" id="PF00440">
    <property type="entry name" value="TetR_N"/>
    <property type="match status" value="1"/>
</dbReference>
<protein>
    <submittedName>
        <fullName evidence="6">TetR/AcrR family transcriptional regulator</fullName>
    </submittedName>
</protein>
<dbReference type="InterPro" id="IPR001647">
    <property type="entry name" value="HTH_TetR"/>
</dbReference>
<name>A0ABU3N8V3_9SPHN</name>
<evidence type="ECO:0000256" key="4">
    <source>
        <dbReference type="PROSITE-ProRule" id="PRU00335"/>
    </source>
</evidence>
<feature type="DNA-binding region" description="H-T-H motif" evidence="4">
    <location>
        <begin position="37"/>
        <end position="56"/>
    </location>
</feature>
<dbReference type="PRINTS" id="PR00455">
    <property type="entry name" value="HTHTETR"/>
</dbReference>
<dbReference type="InterPro" id="IPR036271">
    <property type="entry name" value="Tet_transcr_reg_TetR-rel_C_sf"/>
</dbReference>
<dbReference type="InterPro" id="IPR009057">
    <property type="entry name" value="Homeodomain-like_sf"/>
</dbReference>
<gene>
    <name evidence="6" type="ORF">MZO42_13940</name>
</gene>
<dbReference type="PROSITE" id="PS50977">
    <property type="entry name" value="HTH_TETR_2"/>
    <property type="match status" value="1"/>
</dbReference>
<evidence type="ECO:0000256" key="1">
    <source>
        <dbReference type="ARBA" id="ARBA00023015"/>
    </source>
</evidence>
<keyword evidence="1" id="KW-0805">Transcription regulation</keyword>
<dbReference type="EMBL" id="JALMLT010000003">
    <property type="protein sequence ID" value="MDT8759800.1"/>
    <property type="molecule type" value="Genomic_DNA"/>
</dbReference>
<accession>A0ABU3N8V3</accession>
<dbReference type="SUPFAM" id="SSF48498">
    <property type="entry name" value="Tetracyclin repressor-like, C-terminal domain"/>
    <property type="match status" value="1"/>
</dbReference>
<dbReference type="PANTHER" id="PTHR30055:SF234">
    <property type="entry name" value="HTH-TYPE TRANSCRIPTIONAL REGULATOR BETI"/>
    <property type="match status" value="1"/>
</dbReference>
<comment type="caution">
    <text evidence="6">The sequence shown here is derived from an EMBL/GenBank/DDBJ whole genome shotgun (WGS) entry which is preliminary data.</text>
</comment>
<evidence type="ECO:0000256" key="2">
    <source>
        <dbReference type="ARBA" id="ARBA00023125"/>
    </source>
</evidence>
<proteinExistence type="predicted"/>
<dbReference type="Gene3D" id="1.10.357.10">
    <property type="entry name" value="Tetracycline Repressor, domain 2"/>
    <property type="match status" value="1"/>
</dbReference>
<keyword evidence="2 4" id="KW-0238">DNA-binding</keyword>
<feature type="domain" description="HTH tetR-type" evidence="5">
    <location>
        <begin position="14"/>
        <end position="74"/>
    </location>
</feature>
<reference evidence="6" key="1">
    <citation type="submission" date="2022-04" db="EMBL/GenBank/DDBJ databases">
        <title>Tomato heritable bacteria conferring resistance against bacterial wilt.</title>
        <authorList>
            <person name="Yin J."/>
        </authorList>
    </citation>
    <scope>NUCLEOTIDE SEQUENCE</scope>
    <source>
        <strain evidence="6">Cra20</strain>
    </source>
</reference>
<evidence type="ECO:0000256" key="3">
    <source>
        <dbReference type="ARBA" id="ARBA00023163"/>
    </source>
</evidence>
<organism evidence="6">
    <name type="scientific">Sphingomonas psychrotolerans</name>
    <dbReference type="NCBI Taxonomy" id="1327635"/>
    <lineage>
        <taxon>Bacteria</taxon>
        <taxon>Pseudomonadati</taxon>
        <taxon>Pseudomonadota</taxon>
        <taxon>Alphaproteobacteria</taxon>
        <taxon>Sphingomonadales</taxon>
        <taxon>Sphingomonadaceae</taxon>
        <taxon>Sphingomonas</taxon>
    </lineage>
</organism>
<evidence type="ECO:0000259" key="5">
    <source>
        <dbReference type="PROSITE" id="PS50977"/>
    </source>
</evidence>
<sequence>MTNPAADRRTRKRLQTRQTISDVATRLFFERGFDNVTIDEIAEAADVGRMTVFNHFPRKEDMFFDREEEMREIAFAAIRERDAGTSPVQALKALAHRLIEQPHPSYPLFRGTYLFVETALASESLKARARQMRDDFVRALAGALADAAGRPHQDPDAHLAAGLIASVWSVAFTQAHQAFGRTQDPHEANQVFLTVIDRGITGVEAALPETAYV</sequence>
<dbReference type="InterPro" id="IPR050109">
    <property type="entry name" value="HTH-type_TetR-like_transc_reg"/>
</dbReference>
<dbReference type="PANTHER" id="PTHR30055">
    <property type="entry name" value="HTH-TYPE TRANSCRIPTIONAL REGULATOR RUTR"/>
    <property type="match status" value="1"/>
</dbReference>
<dbReference type="SUPFAM" id="SSF46689">
    <property type="entry name" value="Homeodomain-like"/>
    <property type="match status" value="1"/>
</dbReference>
<keyword evidence="3" id="KW-0804">Transcription</keyword>